<dbReference type="Proteomes" id="UP000829685">
    <property type="component" value="Unassembled WGS sequence"/>
</dbReference>
<reference evidence="2" key="1">
    <citation type="submission" date="2021-03" db="EMBL/GenBank/DDBJ databases">
        <title>Revisited historic fungal species revealed as producer of novel bioactive compounds through whole genome sequencing and comparative genomics.</title>
        <authorList>
            <person name="Vignolle G.A."/>
            <person name="Hochenegger N."/>
            <person name="Mach R.L."/>
            <person name="Mach-Aigner A.R."/>
            <person name="Javad Rahimi M."/>
            <person name="Salim K.A."/>
            <person name="Chan C.M."/>
            <person name="Lim L.B.L."/>
            <person name="Cai F."/>
            <person name="Druzhinina I.S."/>
            <person name="U'Ren J.M."/>
            <person name="Derntl C."/>
        </authorList>
    </citation>
    <scope>NUCLEOTIDE SEQUENCE</scope>
    <source>
        <strain evidence="2">TUCIM 5799</strain>
    </source>
</reference>
<comment type="caution">
    <text evidence="2">The sequence shown here is derived from an EMBL/GenBank/DDBJ whole genome shotgun (WGS) entry which is preliminary data.</text>
</comment>
<feature type="compositionally biased region" description="Acidic residues" evidence="1">
    <location>
        <begin position="344"/>
        <end position="365"/>
    </location>
</feature>
<feature type="compositionally biased region" description="Polar residues" evidence="1">
    <location>
        <begin position="60"/>
        <end position="71"/>
    </location>
</feature>
<proteinExistence type="predicted"/>
<feature type="region of interest" description="Disordered" evidence="1">
    <location>
        <begin position="330"/>
        <end position="386"/>
    </location>
</feature>
<keyword evidence="3" id="KW-1185">Reference proteome</keyword>
<dbReference type="EMBL" id="JAFIMR010000046">
    <property type="protein sequence ID" value="KAI1856141.1"/>
    <property type="molecule type" value="Genomic_DNA"/>
</dbReference>
<feature type="region of interest" description="Disordered" evidence="1">
    <location>
        <begin position="30"/>
        <end position="73"/>
    </location>
</feature>
<feature type="compositionally biased region" description="Low complexity" evidence="1">
    <location>
        <begin position="374"/>
        <end position="386"/>
    </location>
</feature>
<dbReference type="OrthoDB" id="5378435at2759"/>
<name>A0A9P9WBC3_9PEZI</name>
<evidence type="ECO:0000313" key="3">
    <source>
        <dbReference type="Proteomes" id="UP000829685"/>
    </source>
</evidence>
<sequence>MMPSLMGGLGMPGHVLQAFPTAPILDEFSRQQPLSETTRRVSRGSSNAYRPTSAMRVVKPNSTSNSPQTSMQRRRTLMNDGNLARRRQYALDQAILNQQVPGVASPFDGYSEPMKTTSRPVSWHPSSHIQHPQMQLQQLPQFDMSQYMMPTTTPYSEADIYARYNQLPPTPAVYSSHTSPISSFSPLSLPMATSPQQPPLPQCIPMDTWNAPAYIDSAPYPTSRSPGTTEPFPSYTGQPELSWETFANNGFNSCTAPPTPDNYQLASPPQANVPSEESIPYQALDESEEEGEILVGMGLYDTPDKSELDPELDHYRTTTSHLLGSTYRKGAGLKLEEAWAPPKDDEEAEDDDDAEGEDQGEDQGEEKEQEKESTAQQTTNAQQNWI</sequence>
<dbReference type="AlphaFoldDB" id="A0A9P9WBC3"/>
<evidence type="ECO:0000313" key="2">
    <source>
        <dbReference type="EMBL" id="KAI1856141.1"/>
    </source>
</evidence>
<feature type="compositionally biased region" description="Polar residues" evidence="1">
    <location>
        <begin position="256"/>
        <end position="275"/>
    </location>
</feature>
<gene>
    <name evidence="2" type="ORF">JX265_011856</name>
</gene>
<organism evidence="2 3">
    <name type="scientific">Neoarthrinium moseri</name>
    <dbReference type="NCBI Taxonomy" id="1658444"/>
    <lineage>
        <taxon>Eukaryota</taxon>
        <taxon>Fungi</taxon>
        <taxon>Dikarya</taxon>
        <taxon>Ascomycota</taxon>
        <taxon>Pezizomycotina</taxon>
        <taxon>Sordariomycetes</taxon>
        <taxon>Xylariomycetidae</taxon>
        <taxon>Amphisphaeriales</taxon>
        <taxon>Apiosporaceae</taxon>
        <taxon>Neoarthrinium</taxon>
    </lineage>
</organism>
<evidence type="ECO:0000256" key="1">
    <source>
        <dbReference type="SAM" id="MobiDB-lite"/>
    </source>
</evidence>
<feature type="region of interest" description="Disordered" evidence="1">
    <location>
        <begin position="256"/>
        <end position="276"/>
    </location>
</feature>
<accession>A0A9P9WBC3</accession>
<protein>
    <submittedName>
        <fullName evidence="2">Uncharacterized protein</fullName>
    </submittedName>
</protein>